<evidence type="ECO:0000256" key="3">
    <source>
        <dbReference type="SAM" id="SignalP"/>
    </source>
</evidence>
<dbReference type="InterPro" id="IPR026444">
    <property type="entry name" value="Secre_tail"/>
</dbReference>
<feature type="domain" description="Bacterial repeat" evidence="4">
    <location>
        <begin position="392"/>
        <end position="464"/>
    </location>
</feature>
<proteinExistence type="predicted"/>
<dbReference type="OrthoDB" id="1014243at2"/>
<dbReference type="eggNOG" id="COG3209">
    <property type="taxonomic scope" value="Bacteria"/>
</dbReference>
<dbReference type="Pfam" id="PF18998">
    <property type="entry name" value="Flg_new_2"/>
    <property type="match status" value="1"/>
</dbReference>
<dbReference type="Proteomes" id="UP000003303">
    <property type="component" value="Unassembled WGS sequence"/>
</dbReference>
<dbReference type="PANTHER" id="PTHR47566:SF1">
    <property type="entry name" value="PROTEIN NUD1"/>
    <property type="match status" value="1"/>
</dbReference>
<protein>
    <submittedName>
        <fullName evidence="5">Leucine Rich Repeat protein</fullName>
    </submittedName>
</protein>
<dbReference type="STRING" id="596327.PORUE0001_1546"/>
<dbReference type="InterPro" id="IPR032675">
    <property type="entry name" value="LRR_dom_sf"/>
</dbReference>
<dbReference type="GO" id="GO:0035591">
    <property type="term" value="F:signaling adaptor activity"/>
    <property type="evidence" value="ECO:0007669"/>
    <property type="project" value="TreeGrafter"/>
</dbReference>
<evidence type="ECO:0000313" key="5">
    <source>
        <dbReference type="EMBL" id="EEK17521.1"/>
    </source>
</evidence>
<keyword evidence="6" id="KW-1185">Reference proteome</keyword>
<dbReference type="RefSeq" id="WP_007364672.1">
    <property type="nucleotide sequence ID" value="NZ_ACLR01000047.1"/>
</dbReference>
<name>C2M9S5_9PORP</name>
<dbReference type="InterPro" id="IPR052574">
    <property type="entry name" value="CDIRP"/>
</dbReference>
<feature type="signal peptide" evidence="3">
    <location>
        <begin position="1"/>
        <end position="26"/>
    </location>
</feature>
<dbReference type="Gene3D" id="2.180.10.10">
    <property type="entry name" value="RHS repeat-associated core"/>
    <property type="match status" value="1"/>
</dbReference>
<sequence length="838" mass="92841">MNHRLLIATLLALLGMAIYAPLPAQQAGESNVITIKLSAMPTDDDDQPTTLPLAVQGEGITIEGVAEAYAADRSSYKPTALEIKIRGAVKSIRCDYANVLSAMDITSSKTIEQLNVKNSGMTDLQVKGVTSLQELICARTSIPALDLTGCTGLTKLEANSCMKLTSVTLTGCTALEEIQLQNGEIKTLDLSGLTKVKSLQLERNPLATLQVAGLTKLTTLNVEGTKLTALSLSDCTALEMLTASRCGDLATIQLPKTGQLQYLYLSDCKPLQTVDLTGLTGLKEAYLEHNKSLTKVIVSDCPNLKLLSLYLSALPAEATLAVVNGLADHSADYDAMKPAFKVYAKGVKFDYTEANVWTPKAASVARRKGWTLYSKNDNDNSIPKPLYSDYAKVTIEKTEHGKVALEGLDAEDLALLPVGETYKVVATPDEGYQLETLKLNDEDILKDMQFDLMADGKVTATFAKGSVYQYYLTKVEPSKPHPDLYTYTYGYDDNKRWTSRTETKADGSISQHNSISYDAKGRISDIATTISTDYDGDGKPSMFAHFTYDDQGHMTGRQMKLYDNLMANYKILYRPDGQVDYWVDEKAQVMSEYTYNDKGQLIEEQFGKPDLSQDRPTITTLSGKTFYTYNEKGQKSEVKSSAAQFEWKYFKGEAYKWDNNGLLTTYQAINFEYQEGEKDADKGVAKPVYELRFQYAPEQTAKVFWPKRPFTEGGGTLAEFLYELTGHCQKAEYWSLSDGKEKHFMDFVYTFEASPRHLQELVDRGATTVQYAYGTITAEGASLEGLQVYDTTGQLLRDYRTAPCQRIDMGVSELPDGLYIVRTISSDSTQTDKVVITQ</sequence>
<evidence type="ECO:0000256" key="1">
    <source>
        <dbReference type="ARBA" id="ARBA00022614"/>
    </source>
</evidence>
<keyword evidence="1" id="KW-0433">Leucine-rich repeat</keyword>
<dbReference type="Gene3D" id="3.80.10.10">
    <property type="entry name" value="Ribonuclease Inhibitor"/>
    <property type="match status" value="1"/>
</dbReference>
<organism evidence="5 6">
    <name type="scientific">Porphyromonas uenonis 60-3</name>
    <dbReference type="NCBI Taxonomy" id="596327"/>
    <lineage>
        <taxon>Bacteria</taxon>
        <taxon>Pseudomonadati</taxon>
        <taxon>Bacteroidota</taxon>
        <taxon>Bacteroidia</taxon>
        <taxon>Bacteroidales</taxon>
        <taxon>Porphyromonadaceae</taxon>
        <taxon>Porphyromonas</taxon>
    </lineage>
</organism>
<dbReference type="EMBL" id="ACLR01000047">
    <property type="protein sequence ID" value="EEK17521.1"/>
    <property type="molecule type" value="Genomic_DNA"/>
</dbReference>
<dbReference type="SUPFAM" id="SSF52058">
    <property type="entry name" value="L domain-like"/>
    <property type="match status" value="1"/>
</dbReference>
<comment type="caution">
    <text evidence="5">The sequence shown here is derived from an EMBL/GenBank/DDBJ whole genome shotgun (WGS) entry which is preliminary data.</text>
</comment>
<dbReference type="PANTHER" id="PTHR47566">
    <property type="match status" value="1"/>
</dbReference>
<dbReference type="eggNOG" id="COG4886">
    <property type="taxonomic scope" value="Bacteria"/>
</dbReference>
<keyword evidence="2" id="KW-0677">Repeat</keyword>
<reference evidence="5 6" key="1">
    <citation type="submission" date="2009-04" db="EMBL/GenBank/DDBJ databases">
        <authorList>
            <person name="Sebastian Y."/>
            <person name="Madupu R."/>
            <person name="Durkin A.S."/>
            <person name="Torralba M."/>
            <person name="Methe B."/>
            <person name="Sutton G.G."/>
            <person name="Strausberg R.L."/>
            <person name="Nelson K.E."/>
        </authorList>
    </citation>
    <scope>NUCLEOTIDE SEQUENCE [LARGE SCALE GENOMIC DNA]</scope>
    <source>
        <strain evidence="5 6">60-3</strain>
    </source>
</reference>
<dbReference type="InterPro" id="IPR044060">
    <property type="entry name" value="Bacterial_rp_domain"/>
</dbReference>
<keyword evidence="3" id="KW-0732">Signal</keyword>
<feature type="chain" id="PRO_5002914796" evidence="3">
    <location>
        <begin position="27"/>
        <end position="838"/>
    </location>
</feature>
<accession>C2M9S5</accession>
<gene>
    <name evidence="5" type="ORF">PORUE0001_1546</name>
</gene>
<dbReference type="NCBIfam" id="TIGR04183">
    <property type="entry name" value="Por_Secre_tail"/>
    <property type="match status" value="1"/>
</dbReference>
<evidence type="ECO:0000313" key="6">
    <source>
        <dbReference type="Proteomes" id="UP000003303"/>
    </source>
</evidence>
<dbReference type="AlphaFoldDB" id="C2M9S5"/>
<evidence type="ECO:0000259" key="4">
    <source>
        <dbReference type="Pfam" id="PF18998"/>
    </source>
</evidence>
<evidence type="ECO:0000256" key="2">
    <source>
        <dbReference type="ARBA" id="ARBA00022737"/>
    </source>
</evidence>